<feature type="chain" id="PRO_5045965353" evidence="1">
    <location>
        <begin position="25"/>
        <end position="116"/>
    </location>
</feature>
<proteinExistence type="predicted"/>
<name>A0ABV4XPB7_9CYAN</name>
<evidence type="ECO:0000313" key="2">
    <source>
        <dbReference type="EMBL" id="MFB2893519.1"/>
    </source>
</evidence>
<sequence length="116" mass="12729">MKHLIFGGLSVLLLSAMSSPAVLAQTNTQNSVVNNEDSQYSISPFNLVSMAYQGFFKEQGVPSAGALINAYNFGNVKARDIVAGAVKTDRLPAQILNDRDYITAVDWQLQTLRRHE</sequence>
<evidence type="ECO:0000313" key="3">
    <source>
        <dbReference type="Proteomes" id="UP001576784"/>
    </source>
</evidence>
<feature type="signal peptide" evidence="1">
    <location>
        <begin position="1"/>
        <end position="24"/>
    </location>
</feature>
<gene>
    <name evidence="2" type="ORF">ACE1CI_11455</name>
</gene>
<accession>A0ABV4XPB7</accession>
<comment type="caution">
    <text evidence="2">The sequence shown here is derived from an EMBL/GenBank/DDBJ whole genome shotgun (WGS) entry which is preliminary data.</text>
</comment>
<organism evidence="2 3">
    <name type="scientific">Floridaenema flaviceps BLCC-F50</name>
    <dbReference type="NCBI Taxonomy" id="3153642"/>
    <lineage>
        <taxon>Bacteria</taxon>
        <taxon>Bacillati</taxon>
        <taxon>Cyanobacteriota</taxon>
        <taxon>Cyanophyceae</taxon>
        <taxon>Oscillatoriophycideae</taxon>
        <taxon>Aerosakkonematales</taxon>
        <taxon>Aerosakkonemataceae</taxon>
        <taxon>Floridanema</taxon>
        <taxon>Floridanema flaviceps</taxon>
    </lineage>
</organism>
<dbReference type="RefSeq" id="WP_413263179.1">
    <property type="nucleotide sequence ID" value="NZ_JBHFNR010000076.1"/>
</dbReference>
<keyword evidence="1" id="KW-0732">Signal</keyword>
<protein>
    <submittedName>
        <fullName evidence="2">Uncharacterized protein</fullName>
    </submittedName>
</protein>
<dbReference type="Proteomes" id="UP001576784">
    <property type="component" value="Unassembled WGS sequence"/>
</dbReference>
<evidence type="ECO:0000256" key="1">
    <source>
        <dbReference type="SAM" id="SignalP"/>
    </source>
</evidence>
<keyword evidence="3" id="KW-1185">Reference proteome</keyword>
<dbReference type="EMBL" id="JBHFNR010000076">
    <property type="protein sequence ID" value="MFB2893519.1"/>
    <property type="molecule type" value="Genomic_DNA"/>
</dbReference>
<reference evidence="2 3" key="1">
    <citation type="submission" date="2024-09" db="EMBL/GenBank/DDBJ databases">
        <title>Floridaenema gen nov. (Aerosakkonemataceae, Aerosakkonematales ord. nov., Cyanobacteria) from benthic tropical and subtropical fresh waters, with the description of four new species.</title>
        <authorList>
            <person name="Moretto J.A."/>
            <person name="Berthold D.E."/>
            <person name="Lefler F.W."/>
            <person name="Huang I.-S."/>
            <person name="Laughinghouse H. IV."/>
        </authorList>
    </citation>
    <scope>NUCLEOTIDE SEQUENCE [LARGE SCALE GENOMIC DNA]</scope>
    <source>
        <strain evidence="2 3">BLCC-F50</strain>
    </source>
</reference>